<dbReference type="EMBL" id="JAJGCB010000001">
    <property type="protein sequence ID" value="KAJ8995595.1"/>
    <property type="molecule type" value="Genomic_DNA"/>
</dbReference>
<feature type="compositionally biased region" description="Basic and acidic residues" evidence="1">
    <location>
        <begin position="110"/>
        <end position="124"/>
    </location>
</feature>
<comment type="caution">
    <text evidence="2">The sequence shown here is derived from an EMBL/GenBank/DDBJ whole genome shotgun (WGS) entry which is preliminary data.</text>
</comment>
<reference evidence="2" key="1">
    <citation type="submission" date="2023-01" db="EMBL/GenBank/DDBJ databases">
        <title>Exophiala dermititidis isolated from Cystic Fibrosis Patient.</title>
        <authorList>
            <person name="Kurbessoian T."/>
            <person name="Crocker A."/>
            <person name="Murante D."/>
            <person name="Hogan D.A."/>
            <person name="Stajich J.E."/>
        </authorList>
    </citation>
    <scope>NUCLEOTIDE SEQUENCE</scope>
    <source>
        <strain evidence="2">Ex8</strain>
    </source>
</reference>
<name>A0AAN6IY18_EXODE</name>
<sequence length="248" mass="26267">MTGAAAWRRAALGCARVDVMFQQQAAANAAVASAVPASADDHNITPPTEEGENGSAGASTTAEQDTSIREPPRHTPWEEPFGAFDEDLPVETGREITVTDLAHFFPSESARLERRQQADAERTTAADGTAQGLDAQGGESGRGSNPSKNLKRVSLTQTFVGCDLCGPKVLTIMRRRKETPSLPPVLPRQNAPEARGVRGRSATPAGSFHILVVVGQKDTTLERTGRGMSSGLYDHDVQSLPTLGGVPE</sequence>
<feature type="compositionally biased region" description="Polar residues" evidence="1">
    <location>
        <begin position="56"/>
        <end position="65"/>
    </location>
</feature>
<accession>A0AAN6IY18</accession>
<feature type="region of interest" description="Disordered" evidence="1">
    <location>
        <begin position="37"/>
        <end position="84"/>
    </location>
</feature>
<protein>
    <submittedName>
        <fullName evidence="2">Uncharacterized protein</fullName>
    </submittedName>
</protein>
<dbReference type="Proteomes" id="UP001161757">
    <property type="component" value="Unassembled WGS sequence"/>
</dbReference>
<dbReference type="AlphaFoldDB" id="A0AAN6IY18"/>
<feature type="region of interest" description="Disordered" evidence="1">
    <location>
        <begin position="180"/>
        <end position="201"/>
    </location>
</feature>
<feature type="region of interest" description="Disordered" evidence="1">
    <location>
        <begin position="108"/>
        <end position="149"/>
    </location>
</feature>
<gene>
    <name evidence="2" type="ORF">HRR80_000360</name>
</gene>
<evidence type="ECO:0000313" key="2">
    <source>
        <dbReference type="EMBL" id="KAJ8995595.1"/>
    </source>
</evidence>
<feature type="compositionally biased region" description="Basic and acidic residues" evidence="1">
    <location>
        <begin position="66"/>
        <end position="77"/>
    </location>
</feature>
<evidence type="ECO:0000256" key="1">
    <source>
        <dbReference type="SAM" id="MobiDB-lite"/>
    </source>
</evidence>
<feature type="region of interest" description="Disordered" evidence="1">
    <location>
        <begin position="226"/>
        <end position="248"/>
    </location>
</feature>
<proteinExistence type="predicted"/>
<organism evidence="2 3">
    <name type="scientific">Exophiala dermatitidis</name>
    <name type="common">Black yeast-like fungus</name>
    <name type="synonym">Wangiella dermatitidis</name>
    <dbReference type="NCBI Taxonomy" id="5970"/>
    <lineage>
        <taxon>Eukaryota</taxon>
        <taxon>Fungi</taxon>
        <taxon>Dikarya</taxon>
        <taxon>Ascomycota</taxon>
        <taxon>Pezizomycotina</taxon>
        <taxon>Eurotiomycetes</taxon>
        <taxon>Chaetothyriomycetidae</taxon>
        <taxon>Chaetothyriales</taxon>
        <taxon>Herpotrichiellaceae</taxon>
        <taxon>Exophiala</taxon>
    </lineage>
</organism>
<evidence type="ECO:0000313" key="3">
    <source>
        <dbReference type="Proteomes" id="UP001161757"/>
    </source>
</evidence>